<reference evidence="3" key="3">
    <citation type="submission" date="2016-02" db="EMBL/GenBank/DDBJ databases">
        <title>Resequencing and annotation of the Colletotrichum higginsianum genome.</title>
        <authorList>
            <person name="O'Connell R."/>
            <person name="Zambounis A."/>
            <person name="Thon M."/>
            <person name="Dallery J.-F."/>
        </authorList>
    </citation>
    <scope>NUCLEOTIDE SEQUENCE [LARGE SCALE GENOMIC DNA]</scope>
    <source>
        <strain evidence="3">IMI 349063</strain>
    </source>
</reference>
<dbReference type="OrthoDB" id="4800838at2759"/>
<reference evidence="2" key="1">
    <citation type="submission" date="2011-12" db="EMBL/GenBank/DDBJ databases">
        <title>The genome sequence of Colletotrichum higginsianum IMI 34906.</title>
        <authorList>
            <person name="Ma L.-J."/>
            <person name="O'Connell R."/>
            <person name="van Themaat E.V.L."/>
            <person name="Stueber K."/>
            <person name="Young S.K."/>
            <person name="Zeng Q."/>
            <person name="Gargeya S."/>
            <person name="Fitzgerald M."/>
            <person name="Haas B."/>
            <person name="Abouelleil A."/>
            <person name="Alvarado L."/>
            <person name="Arachchi H.M."/>
            <person name="Berlin A."/>
            <person name="Chapman S.B."/>
            <person name="Gearin G."/>
            <person name="Goldberg J."/>
            <person name="Griggs A."/>
            <person name="Gujja S."/>
            <person name="Hansen M."/>
            <person name="Heiman D."/>
            <person name="Howarth C."/>
            <person name="Larimer J."/>
            <person name="Lui A."/>
            <person name="MacDonald P.J.P."/>
            <person name="McCowen C."/>
            <person name="Montmayeur A."/>
            <person name="Murphy C."/>
            <person name="Neiman D."/>
            <person name="Pearson M."/>
            <person name="Priest M."/>
            <person name="Roberts A."/>
            <person name="Saif S."/>
            <person name="Shea T."/>
            <person name="Sisk P."/>
            <person name="Stolte C."/>
            <person name="Sykes S."/>
            <person name="Wortman J."/>
            <person name="Nusbaum C."/>
            <person name="Birren B."/>
        </authorList>
    </citation>
    <scope>NUCLEOTIDE SEQUENCE</scope>
    <source>
        <strain evidence="2">IMI 349063</strain>
    </source>
</reference>
<dbReference type="Proteomes" id="UP000092177">
    <property type="component" value="Chromosome 5"/>
</dbReference>
<dbReference type="AlphaFoldDB" id="H1W2W4"/>
<dbReference type="RefSeq" id="XP_018157403.1">
    <property type="nucleotide sequence ID" value="XM_018302625.1"/>
</dbReference>
<dbReference type="EMBL" id="CACQ02009104">
    <property type="protein sequence ID" value="CCF46827.1"/>
    <property type="molecule type" value="Genomic_DNA"/>
</dbReference>
<dbReference type="eggNOG" id="ENOG502T4NM">
    <property type="taxonomic scope" value="Eukaryota"/>
</dbReference>
<reference evidence="4" key="2">
    <citation type="journal article" date="2012" name="Nat. Genet.">
        <title>Lifestyle transitions in plant pathogenic Colletotrichum fungi deciphered by genome and transcriptome analyses.</title>
        <authorList>
            <person name="O'Connell R.J."/>
            <person name="Thon M.R."/>
            <person name="Hacquard S."/>
            <person name="Amyotte S.G."/>
            <person name="Kleemann J."/>
            <person name="Torres M.F."/>
            <person name="Damm U."/>
            <person name="Buiate E.A."/>
            <person name="Epstein L."/>
            <person name="Alkan N."/>
            <person name="Altmueller J."/>
            <person name="Alvarado-Balderrama L."/>
            <person name="Bauser C.A."/>
            <person name="Becker C."/>
            <person name="Birren B.W."/>
            <person name="Chen Z."/>
            <person name="Choi J."/>
            <person name="Crouch J.A."/>
            <person name="Duvick J.P."/>
            <person name="Farman M.A."/>
            <person name="Gan P."/>
            <person name="Heiman D."/>
            <person name="Henrissat B."/>
            <person name="Howard R.J."/>
            <person name="Kabbage M."/>
            <person name="Koch C."/>
            <person name="Kracher B."/>
            <person name="Kubo Y."/>
            <person name="Law A.D."/>
            <person name="Lebrun M.-H."/>
            <person name="Lee Y.-H."/>
            <person name="Miyara I."/>
            <person name="Moore N."/>
            <person name="Neumann U."/>
            <person name="Nordstroem K."/>
            <person name="Panaccione D.G."/>
            <person name="Panstruga R."/>
            <person name="Place M."/>
            <person name="Proctor R.H."/>
            <person name="Prusky D."/>
            <person name="Rech G."/>
            <person name="Reinhardt R."/>
            <person name="Rollins J.A."/>
            <person name="Rounsley S."/>
            <person name="Schardl C.L."/>
            <person name="Schwartz D.C."/>
            <person name="Shenoy N."/>
            <person name="Shirasu K."/>
            <person name="Sikhakolli U.R."/>
            <person name="Stueber K."/>
            <person name="Sukno S.A."/>
            <person name="Sweigard J.A."/>
            <person name="Takano Y."/>
            <person name="Takahara H."/>
            <person name="Trail F."/>
            <person name="van der Does H.C."/>
            <person name="Voll L.M."/>
            <person name="Will I."/>
            <person name="Young S."/>
            <person name="Zeng Q."/>
            <person name="Zhang J."/>
            <person name="Zhou S."/>
            <person name="Dickman M.B."/>
            <person name="Schulze-Lefert P."/>
            <person name="Ver Loren van Themaat E."/>
            <person name="Ma L.-J."/>
            <person name="Vaillancourt L.J."/>
        </authorList>
    </citation>
    <scope>NUCLEOTIDE SEQUENCE [LARGE SCALE GENOMIC DNA]</scope>
    <source>
        <strain evidence="4">IMI 349063</strain>
    </source>
</reference>
<dbReference type="EMBL" id="LTAN01000005">
    <property type="protein sequence ID" value="OBR08885.1"/>
    <property type="molecule type" value="Genomic_DNA"/>
</dbReference>
<dbReference type="Proteomes" id="UP000007174">
    <property type="component" value="Unassembled WGS sequence"/>
</dbReference>
<dbReference type="HOGENOM" id="CLU_700222_0_0_1"/>
<protein>
    <recommendedName>
        <fullName evidence="6">Chromo domain-containing protein</fullName>
    </recommendedName>
</protein>
<gene>
    <name evidence="2" type="ORF">CH063_15462</name>
    <name evidence="3" type="ORF">CH63R_07650</name>
</gene>
<sequence length="394" mass="44960">MYVWKIDTARLASGQVNDTNKHLIRLMNSALQERHMEQGWCYDEPLIGHPFLEVVFAHSSGRCKSTAWPNDYVFRPVRPDLNSNESSVVVNTDLARLASRYNIRINELHKFMRFPPVRAVIRTLLIELERPEAQPGPQLDEEGIINSVDESIRDSSASERQVLLTQPTTLGEEFADRSLVSCLVKLCSHFESWLFWDFGSCDGRSIVEVLVGVVGLFCNAWVHAPTIDVSWTRLSTPSLPASITHEAINDVESPRCPGLTPEIWFQWSLLYDPWIRRSHAAQLLSLDRDQDTKPIVIPALIAAVSQPEPEKAGRVVVKYQKKPEEERWAFKSILDSRWTGKTPRTGLQYLVDWEYAEPTWQPAKDLSGCDRWVVGFHRGNYGKPGPVSRLKRFL</sequence>
<evidence type="ECO:0000313" key="5">
    <source>
        <dbReference type="Proteomes" id="UP000092177"/>
    </source>
</evidence>
<dbReference type="GeneID" id="28866732"/>
<evidence type="ECO:0000313" key="3">
    <source>
        <dbReference type="EMBL" id="OBR08885.1"/>
    </source>
</evidence>
<dbReference type="InterPro" id="IPR016197">
    <property type="entry name" value="Chromo-like_dom_sf"/>
</dbReference>
<name>H1W2W4_COLHI</name>
<comment type="subunit">
    <text evidence="1">Component of the NuA4 histone acetyltransferase complex.</text>
</comment>
<evidence type="ECO:0000256" key="1">
    <source>
        <dbReference type="ARBA" id="ARBA00011353"/>
    </source>
</evidence>
<evidence type="ECO:0000313" key="2">
    <source>
        <dbReference type="EMBL" id="CCF46827.1"/>
    </source>
</evidence>
<reference evidence="5" key="4">
    <citation type="journal article" date="2017" name="BMC Genomics">
        <title>Gapless genome assembly of Colletotrichum higginsianum reveals chromosome structure and association of transposable elements with secondary metabolite gene clusters.</title>
        <authorList>
            <person name="Dallery J.-F."/>
            <person name="Lapalu N."/>
            <person name="Zampounis A."/>
            <person name="Pigne S."/>
            <person name="Luyten I."/>
            <person name="Amselem J."/>
            <person name="Wittenberg A.H.J."/>
            <person name="Zhou S."/>
            <person name="de Queiroz M.V."/>
            <person name="Robin G.P."/>
            <person name="Auger A."/>
            <person name="Hainaut M."/>
            <person name="Henrissat B."/>
            <person name="Kim K.-T."/>
            <person name="Lee Y.-H."/>
            <person name="Lespinet O."/>
            <person name="Schwartz D.C."/>
            <person name="Thon M.R."/>
            <person name="O'Connell R.J."/>
        </authorList>
    </citation>
    <scope>NUCLEOTIDE SEQUENCE [LARGE SCALE GENOMIC DNA]</scope>
    <source>
        <strain evidence="5">IMI 349063</strain>
    </source>
</reference>
<dbReference type="KEGG" id="chig:CH63R_07650"/>
<dbReference type="SUPFAM" id="SSF54160">
    <property type="entry name" value="Chromo domain-like"/>
    <property type="match status" value="1"/>
</dbReference>
<evidence type="ECO:0008006" key="6">
    <source>
        <dbReference type="Google" id="ProtNLM"/>
    </source>
</evidence>
<dbReference type="Gene3D" id="2.40.50.40">
    <property type="match status" value="1"/>
</dbReference>
<organism evidence="2 4">
    <name type="scientific">Colletotrichum higginsianum (strain IMI 349063)</name>
    <name type="common">Crucifer anthracnose fungus</name>
    <dbReference type="NCBI Taxonomy" id="759273"/>
    <lineage>
        <taxon>Eukaryota</taxon>
        <taxon>Fungi</taxon>
        <taxon>Dikarya</taxon>
        <taxon>Ascomycota</taxon>
        <taxon>Pezizomycotina</taxon>
        <taxon>Sordariomycetes</taxon>
        <taxon>Hypocreomycetidae</taxon>
        <taxon>Glomerellales</taxon>
        <taxon>Glomerellaceae</taxon>
        <taxon>Colletotrichum</taxon>
        <taxon>Colletotrichum destructivum species complex</taxon>
    </lineage>
</organism>
<proteinExistence type="predicted"/>
<dbReference type="STRING" id="759273.H1W2W4"/>
<keyword evidence="5" id="KW-1185">Reference proteome</keyword>
<accession>H1W2W4</accession>
<dbReference type="VEuPathDB" id="FungiDB:CH63R_07650"/>
<evidence type="ECO:0000313" key="4">
    <source>
        <dbReference type="Proteomes" id="UP000007174"/>
    </source>
</evidence>